<dbReference type="Pfam" id="PF02771">
    <property type="entry name" value="Acyl-CoA_dh_N"/>
    <property type="match status" value="1"/>
</dbReference>
<dbReference type="PROSITE" id="PS00072">
    <property type="entry name" value="ACYL_COA_DH_1"/>
    <property type="match status" value="1"/>
</dbReference>
<dbReference type="InterPro" id="IPR037069">
    <property type="entry name" value="AcylCoA_DH/ox_N_sf"/>
</dbReference>
<comment type="cofactor">
    <cofactor evidence="1 6">
        <name>FAD</name>
        <dbReference type="ChEBI" id="CHEBI:57692"/>
    </cofactor>
</comment>
<evidence type="ECO:0000259" key="8">
    <source>
        <dbReference type="Pfam" id="PF02770"/>
    </source>
</evidence>
<evidence type="ECO:0000256" key="3">
    <source>
        <dbReference type="ARBA" id="ARBA00022630"/>
    </source>
</evidence>
<dbReference type="STRING" id="1817883.A3G31_08790"/>
<comment type="caution">
    <text evidence="10">The sequence shown here is derived from an EMBL/GenBank/DDBJ whole genome shotgun (WGS) entry which is preliminary data.</text>
</comment>
<dbReference type="PANTHER" id="PTHR43884">
    <property type="entry name" value="ACYL-COA DEHYDROGENASE"/>
    <property type="match status" value="1"/>
</dbReference>
<evidence type="ECO:0000256" key="4">
    <source>
        <dbReference type="ARBA" id="ARBA00022827"/>
    </source>
</evidence>
<comment type="similarity">
    <text evidence="2 6">Belongs to the acyl-CoA dehydrogenase family.</text>
</comment>
<keyword evidence="3 6" id="KW-0285">Flavoprotein</keyword>
<dbReference type="Pfam" id="PF02770">
    <property type="entry name" value="Acyl-CoA_dh_M"/>
    <property type="match status" value="1"/>
</dbReference>
<keyword evidence="5 6" id="KW-0560">Oxidoreductase</keyword>
<dbReference type="PROSITE" id="PS00073">
    <property type="entry name" value="ACYL_COA_DH_2"/>
    <property type="match status" value="1"/>
</dbReference>
<dbReference type="GO" id="GO:0003995">
    <property type="term" value="F:acyl-CoA dehydrogenase activity"/>
    <property type="evidence" value="ECO:0007669"/>
    <property type="project" value="InterPro"/>
</dbReference>
<evidence type="ECO:0000313" key="11">
    <source>
        <dbReference type="Proteomes" id="UP000178082"/>
    </source>
</evidence>
<dbReference type="SUPFAM" id="SSF47203">
    <property type="entry name" value="Acyl-CoA dehydrogenase C-terminal domain-like"/>
    <property type="match status" value="1"/>
</dbReference>
<protein>
    <submittedName>
        <fullName evidence="10">Acyl-CoA dehydrogenase</fullName>
    </submittedName>
</protein>
<dbReference type="InterPro" id="IPR009075">
    <property type="entry name" value="AcylCo_DH/oxidase_C"/>
</dbReference>
<evidence type="ECO:0000259" key="7">
    <source>
        <dbReference type="Pfam" id="PF00441"/>
    </source>
</evidence>
<name>A0A1F7SGT1_9BACT</name>
<evidence type="ECO:0000256" key="6">
    <source>
        <dbReference type="RuleBase" id="RU362125"/>
    </source>
</evidence>
<dbReference type="Gene3D" id="1.20.140.10">
    <property type="entry name" value="Butyryl-CoA Dehydrogenase, subunit A, domain 3"/>
    <property type="match status" value="1"/>
</dbReference>
<evidence type="ECO:0000256" key="5">
    <source>
        <dbReference type="ARBA" id="ARBA00023002"/>
    </source>
</evidence>
<accession>A0A1F7SGT1</accession>
<dbReference type="InterPro" id="IPR006091">
    <property type="entry name" value="Acyl-CoA_Oxase/DH_mid-dom"/>
</dbReference>
<dbReference type="GO" id="GO:0050660">
    <property type="term" value="F:flavin adenine dinucleotide binding"/>
    <property type="evidence" value="ECO:0007669"/>
    <property type="project" value="InterPro"/>
</dbReference>
<organism evidence="10 11">
    <name type="scientific">Candidatus Schekmanbacteria bacterium RIFCSPLOWO2_12_FULL_38_15</name>
    <dbReference type="NCBI Taxonomy" id="1817883"/>
    <lineage>
        <taxon>Bacteria</taxon>
        <taxon>Candidatus Schekmaniibacteriota</taxon>
    </lineage>
</organism>
<dbReference type="FunFam" id="1.10.540.10:FF:000002">
    <property type="entry name" value="Acyl-CoA dehydrogenase FadE19"/>
    <property type="match status" value="1"/>
</dbReference>
<proteinExistence type="inferred from homology"/>
<dbReference type="InterPro" id="IPR006089">
    <property type="entry name" value="Acyl-CoA_DH_CS"/>
</dbReference>
<dbReference type="InterPro" id="IPR046373">
    <property type="entry name" value="Acyl-CoA_Oxase/DH_mid-dom_sf"/>
</dbReference>
<reference evidence="10 11" key="1">
    <citation type="journal article" date="2016" name="Nat. Commun.">
        <title>Thousands of microbial genomes shed light on interconnected biogeochemical processes in an aquifer system.</title>
        <authorList>
            <person name="Anantharaman K."/>
            <person name="Brown C.T."/>
            <person name="Hug L.A."/>
            <person name="Sharon I."/>
            <person name="Castelle C.J."/>
            <person name="Probst A.J."/>
            <person name="Thomas B.C."/>
            <person name="Singh A."/>
            <person name="Wilkins M.J."/>
            <person name="Karaoz U."/>
            <person name="Brodie E.L."/>
            <person name="Williams K.H."/>
            <person name="Hubbard S.S."/>
            <person name="Banfield J.F."/>
        </authorList>
    </citation>
    <scope>NUCLEOTIDE SEQUENCE [LARGE SCALE GENOMIC DNA]</scope>
</reference>
<evidence type="ECO:0000256" key="2">
    <source>
        <dbReference type="ARBA" id="ARBA00009347"/>
    </source>
</evidence>
<dbReference type="SUPFAM" id="SSF56645">
    <property type="entry name" value="Acyl-CoA dehydrogenase NM domain-like"/>
    <property type="match status" value="1"/>
</dbReference>
<keyword evidence="4 6" id="KW-0274">FAD</keyword>
<dbReference type="InterPro" id="IPR013786">
    <property type="entry name" value="AcylCoA_DH/ox_N"/>
</dbReference>
<dbReference type="InterPro" id="IPR036250">
    <property type="entry name" value="AcylCo_DH-like_C"/>
</dbReference>
<feature type="domain" description="Acyl-CoA oxidase/dehydrogenase middle" evidence="8">
    <location>
        <begin position="119"/>
        <end position="214"/>
    </location>
</feature>
<dbReference type="FunFam" id="2.40.110.10:FF:000001">
    <property type="entry name" value="Acyl-CoA dehydrogenase, mitochondrial"/>
    <property type="match status" value="1"/>
</dbReference>
<dbReference type="Gene3D" id="1.10.540.10">
    <property type="entry name" value="Acyl-CoA dehydrogenase/oxidase, N-terminal domain"/>
    <property type="match status" value="1"/>
</dbReference>
<evidence type="ECO:0000313" key="10">
    <source>
        <dbReference type="EMBL" id="OGL53000.1"/>
    </source>
</evidence>
<dbReference type="Pfam" id="PF00441">
    <property type="entry name" value="Acyl-CoA_dh_1"/>
    <property type="match status" value="1"/>
</dbReference>
<gene>
    <name evidence="10" type="ORF">A3G31_08790</name>
</gene>
<evidence type="ECO:0000256" key="1">
    <source>
        <dbReference type="ARBA" id="ARBA00001974"/>
    </source>
</evidence>
<dbReference type="PANTHER" id="PTHR43884:SF12">
    <property type="entry name" value="ISOVALERYL-COA DEHYDROGENASE, MITOCHONDRIAL-RELATED"/>
    <property type="match status" value="1"/>
</dbReference>
<dbReference type="PIRSF" id="PIRSF016578">
    <property type="entry name" value="HsaA"/>
    <property type="match status" value="1"/>
</dbReference>
<evidence type="ECO:0000259" key="9">
    <source>
        <dbReference type="Pfam" id="PF02771"/>
    </source>
</evidence>
<feature type="domain" description="Acyl-CoA dehydrogenase/oxidase C-terminal" evidence="7">
    <location>
        <begin position="226"/>
        <end position="376"/>
    </location>
</feature>
<sequence length="377" mass="40747">MYELTEEQKMLKELARQIAEEEIKPIRAELDNTGEFPYKVVKALVDADLMGLFIPTEYGGSAQGTFEMCLVMEELSKACGGIALCYGATALGTYPILLFGSEEQKKKYLPRIVKGELAAFALTEAEAGSDAGGVRLKAEAGGDYYVLNGVKQWITNGGVAEIYTVIAATNKARGSRGLSGFIVEKNTPGFTFGNKADKMGIRASITSELVFEDCHVPKANMLGKEGMGFPVAIKTLDKARPGVAAQALGIAQGALDEAVAYSKTRVQFGKAISTFQTIQVMLADMATKTEAARALVYSVAKYIDSGASDISKESAMCKLYASDVAMEVTTDAVQILGGYGYMRDYPVEKMMRDAKITQIYEGTNQIQRLVIANRLLR</sequence>
<dbReference type="Gene3D" id="2.40.110.10">
    <property type="entry name" value="Butyryl-CoA Dehydrogenase, subunit A, domain 2"/>
    <property type="match status" value="1"/>
</dbReference>
<dbReference type="AlphaFoldDB" id="A0A1F7SGT1"/>
<dbReference type="Proteomes" id="UP000178082">
    <property type="component" value="Unassembled WGS sequence"/>
</dbReference>
<feature type="domain" description="Acyl-CoA dehydrogenase/oxidase N-terminal" evidence="9">
    <location>
        <begin position="5"/>
        <end position="116"/>
    </location>
</feature>
<dbReference type="EMBL" id="MGDI01000028">
    <property type="protein sequence ID" value="OGL53000.1"/>
    <property type="molecule type" value="Genomic_DNA"/>
</dbReference>
<dbReference type="FunFam" id="1.20.140.10:FF:000004">
    <property type="entry name" value="Acyl-CoA dehydrogenase FadE25"/>
    <property type="match status" value="1"/>
</dbReference>
<dbReference type="InterPro" id="IPR009100">
    <property type="entry name" value="AcylCoA_DH/oxidase_NM_dom_sf"/>
</dbReference>